<feature type="transmembrane region" description="Helical" evidence="5">
    <location>
        <begin position="28"/>
        <end position="46"/>
    </location>
</feature>
<dbReference type="PANTHER" id="PTHR43021:SF2">
    <property type="entry name" value="CATION_H+ EXCHANGER DOMAIN-CONTAINING PROTEIN"/>
    <property type="match status" value="1"/>
</dbReference>
<feature type="transmembrane region" description="Helical" evidence="5">
    <location>
        <begin position="6"/>
        <end position="21"/>
    </location>
</feature>
<name>A0A109REP9_9LACT</name>
<evidence type="ECO:0000313" key="8">
    <source>
        <dbReference type="Proteomes" id="UP000069912"/>
    </source>
</evidence>
<feature type="transmembrane region" description="Helical" evidence="5">
    <location>
        <begin position="186"/>
        <end position="207"/>
    </location>
</feature>
<gene>
    <name evidence="7" type="ORF">AWM72_02990</name>
</gene>
<feature type="transmembrane region" description="Helical" evidence="5">
    <location>
        <begin position="298"/>
        <end position="316"/>
    </location>
</feature>
<dbReference type="Pfam" id="PF00999">
    <property type="entry name" value="Na_H_Exchanger"/>
    <property type="match status" value="1"/>
</dbReference>
<feature type="domain" description="Cation/H+ exchanger transmembrane" evidence="6">
    <location>
        <begin position="10"/>
        <end position="375"/>
    </location>
</feature>
<evidence type="ECO:0000256" key="4">
    <source>
        <dbReference type="ARBA" id="ARBA00023136"/>
    </source>
</evidence>
<feature type="transmembrane region" description="Helical" evidence="5">
    <location>
        <begin position="90"/>
        <end position="111"/>
    </location>
</feature>
<protein>
    <recommendedName>
        <fullName evidence="6">Cation/H+ exchanger transmembrane domain-containing protein</fullName>
    </recommendedName>
</protein>
<reference evidence="7 8" key="1">
    <citation type="journal article" date="2016" name="Genome Announc.">
        <title>Complete Genome Sequences of Aerococcus christensenii CCUG 28831T, Aerococcus sanguinicola CCUG 43001T, Aerococcus urinae CCUG 36881T, Aerococcus urinaeequi CCUG 28094T, Aerococcus urinaehominis CCUG 42038 BT, and Aerococcus viridans CCUG 4311T.</title>
        <authorList>
            <person name="Carkaci D."/>
            <person name="Dargis R."/>
            <person name="Nielsen X.C."/>
            <person name="Skovgaard O."/>
            <person name="Fuursted K."/>
            <person name="Christensen J.J."/>
        </authorList>
    </citation>
    <scope>NUCLEOTIDE SEQUENCE [LARGE SCALE GENOMIC DNA]</scope>
    <source>
        <strain evidence="7 8">CCUG43001</strain>
    </source>
</reference>
<sequence length="428" mass="45781">MPFIQFVLAIALVYAAGRLIQKVKLPAILGWLLCGMLVGPNMLNLFHEGITGHPAFQLLATLAQVIVGIMIGSNLIVSKIKKVGSSIFELAIWQMLGIFLTVTLAFGLIFAWLDVPFLIAIIFAVIAMATAPAPVLSVINEYKTDGPLSRATVSMTVMNTLLVNIIFYLFISVLQSQFSEASTSALVNLGLMMVVPILIGVGLGYLAGRFIENAEGSGLGRFLTSIVLTTAIMLAVDYWLYPTPMANYIILGATFSAALVNVISDDQREALSDGFSPVQSAGLLLIILNLAAPLDPSLLVQAGIWSLAYIAFRLLGSFIGSNLGGKRIGADSTVQKYLAFTMMPHSGISLVFSSMAAQVIGLVASDLGASIQIIIPAAALINEIIAVLIAKKAYEWAGEIGQADDDDDYVNQDTSYATQSRDARYYNN</sequence>
<dbReference type="GeneID" id="92903034"/>
<keyword evidence="4 5" id="KW-0472">Membrane</keyword>
<feature type="transmembrane region" description="Helical" evidence="5">
    <location>
        <begin position="275"/>
        <end position="292"/>
    </location>
</feature>
<dbReference type="GO" id="GO:0015297">
    <property type="term" value="F:antiporter activity"/>
    <property type="evidence" value="ECO:0007669"/>
    <property type="project" value="InterPro"/>
</dbReference>
<comment type="subcellular location">
    <subcellularLocation>
        <location evidence="1">Membrane</location>
        <topology evidence="1">Multi-pass membrane protein</topology>
    </subcellularLocation>
</comment>
<keyword evidence="2 5" id="KW-0812">Transmembrane</keyword>
<feature type="transmembrane region" description="Helical" evidence="5">
    <location>
        <begin position="245"/>
        <end position="263"/>
    </location>
</feature>
<feature type="transmembrane region" description="Helical" evidence="5">
    <location>
        <begin position="58"/>
        <end position="78"/>
    </location>
</feature>
<dbReference type="PANTHER" id="PTHR43021">
    <property type="entry name" value="NA(+)/H(+) ANTIPORTER-RELATED"/>
    <property type="match status" value="1"/>
</dbReference>
<evidence type="ECO:0000256" key="2">
    <source>
        <dbReference type="ARBA" id="ARBA00022692"/>
    </source>
</evidence>
<keyword evidence="3 5" id="KW-1133">Transmembrane helix</keyword>
<evidence type="ECO:0000256" key="3">
    <source>
        <dbReference type="ARBA" id="ARBA00022989"/>
    </source>
</evidence>
<keyword evidence="8" id="KW-1185">Reference proteome</keyword>
<evidence type="ECO:0000256" key="1">
    <source>
        <dbReference type="ARBA" id="ARBA00004141"/>
    </source>
</evidence>
<feature type="transmembrane region" description="Helical" evidence="5">
    <location>
        <begin position="369"/>
        <end position="390"/>
    </location>
</feature>
<dbReference type="Proteomes" id="UP000069912">
    <property type="component" value="Chromosome"/>
</dbReference>
<dbReference type="GO" id="GO:0016020">
    <property type="term" value="C:membrane"/>
    <property type="evidence" value="ECO:0007669"/>
    <property type="project" value="UniProtKB-SubCell"/>
</dbReference>
<proteinExistence type="predicted"/>
<evidence type="ECO:0000313" key="7">
    <source>
        <dbReference type="EMBL" id="AMB93791.1"/>
    </source>
</evidence>
<accession>A0A109REP9</accession>
<dbReference type="InterPro" id="IPR006153">
    <property type="entry name" value="Cation/H_exchanger_TM"/>
</dbReference>
<evidence type="ECO:0000259" key="6">
    <source>
        <dbReference type="Pfam" id="PF00999"/>
    </source>
</evidence>
<dbReference type="EMBL" id="CP014160">
    <property type="protein sequence ID" value="AMB93791.1"/>
    <property type="molecule type" value="Genomic_DNA"/>
</dbReference>
<feature type="transmembrane region" description="Helical" evidence="5">
    <location>
        <begin position="117"/>
        <end position="139"/>
    </location>
</feature>
<feature type="transmembrane region" description="Helical" evidence="5">
    <location>
        <begin position="337"/>
        <end position="363"/>
    </location>
</feature>
<dbReference type="KEGG" id="asan:AWM72_02990"/>
<feature type="transmembrane region" description="Helical" evidence="5">
    <location>
        <begin position="219"/>
        <end position="239"/>
    </location>
</feature>
<dbReference type="Gene3D" id="1.20.1530.20">
    <property type="match status" value="1"/>
</dbReference>
<feature type="transmembrane region" description="Helical" evidence="5">
    <location>
        <begin position="151"/>
        <end position="174"/>
    </location>
</feature>
<evidence type="ECO:0000256" key="5">
    <source>
        <dbReference type="SAM" id="Phobius"/>
    </source>
</evidence>
<organism evidence="7 8">
    <name type="scientific">Aerococcus sanguinicola</name>
    <dbReference type="NCBI Taxonomy" id="119206"/>
    <lineage>
        <taxon>Bacteria</taxon>
        <taxon>Bacillati</taxon>
        <taxon>Bacillota</taxon>
        <taxon>Bacilli</taxon>
        <taxon>Lactobacillales</taxon>
        <taxon>Aerococcaceae</taxon>
        <taxon>Aerococcus</taxon>
    </lineage>
</organism>
<dbReference type="AlphaFoldDB" id="A0A109REP9"/>
<dbReference type="InterPro" id="IPR038770">
    <property type="entry name" value="Na+/solute_symporter_sf"/>
</dbReference>
<dbReference type="GO" id="GO:1902600">
    <property type="term" value="P:proton transmembrane transport"/>
    <property type="evidence" value="ECO:0007669"/>
    <property type="project" value="InterPro"/>
</dbReference>
<reference evidence="8" key="2">
    <citation type="submission" date="2016-01" db="EMBL/GenBank/DDBJ databases">
        <title>Six Aerococcus type strain genome sequencing and assembly using PacBio and Illumina Hiseq.</title>
        <authorList>
            <person name="Carkaci D."/>
            <person name="Dargis R."/>
            <person name="Nielsen X.C."/>
            <person name="Skovgaard O."/>
            <person name="Fuursted K."/>
            <person name="Christensen J.J."/>
        </authorList>
    </citation>
    <scope>NUCLEOTIDE SEQUENCE [LARGE SCALE GENOMIC DNA]</scope>
    <source>
        <strain evidence="8">CCUG43001</strain>
    </source>
</reference>
<dbReference type="RefSeq" id="WP_067972934.1">
    <property type="nucleotide sequence ID" value="NZ_CP014160.1"/>
</dbReference>